<protein>
    <submittedName>
        <fullName evidence="1">Uncharacterized protein</fullName>
    </submittedName>
</protein>
<evidence type="ECO:0000313" key="1">
    <source>
        <dbReference type="EMBL" id="TVU28886.1"/>
    </source>
</evidence>
<dbReference type="Gramene" id="TVU28886">
    <property type="protein sequence ID" value="TVU28886"/>
    <property type="gene ID" value="EJB05_20423"/>
</dbReference>
<keyword evidence="2" id="KW-1185">Reference proteome</keyword>
<dbReference type="EMBL" id="RWGY01000011">
    <property type="protein sequence ID" value="TVU28886.1"/>
    <property type="molecule type" value="Genomic_DNA"/>
</dbReference>
<comment type="caution">
    <text evidence="1">The sequence shown here is derived from an EMBL/GenBank/DDBJ whole genome shotgun (WGS) entry which is preliminary data.</text>
</comment>
<dbReference type="Proteomes" id="UP000324897">
    <property type="component" value="Chromosome 1"/>
</dbReference>
<organism evidence="1 2">
    <name type="scientific">Eragrostis curvula</name>
    <name type="common">weeping love grass</name>
    <dbReference type="NCBI Taxonomy" id="38414"/>
    <lineage>
        <taxon>Eukaryota</taxon>
        <taxon>Viridiplantae</taxon>
        <taxon>Streptophyta</taxon>
        <taxon>Embryophyta</taxon>
        <taxon>Tracheophyta</taxon>
        <taxon>Spermatophyta</taxon>
        <taxon>Magnoliopsida</taxon>
        <taxon>Liliopsida</taxon>
        <taxon>Poales</taxon>
        <taxon>Poaceae</taxon>
        <taxon>PACMAD clade</taxon>
        <taxon>Chloridoideae</taxon>
        <taxon>Eragrostideae</taxon>
        <taxon>Eragrostidinae</taxon>
        <taxon>Eragrostis</taxon>
    </lineage>
</organism>
<reference evidence="1 2" key="1">
    <citation type="journal article" date="2019" name="Sci. Rep.">
        <title>A high-quality genome of Eragrostis curvula grass provides insights into Poaceae evolution and supports new strategies to enhance forage quality.</title>
        <authorList>
            <person name="Carballo J."/>
            <person name="Santos B.A.C.M."/>
            <person name="Zappacosta D."/>
            <person name="Garbus I."/>
            <person name="Selva J.P."/>
            <person name="Gallo C.A."/>
            <person name="Diaz A."/>
            <person name="Albertini E."/>
            <person name="Caccamo M."/>
            <person name="Echenique V."/>
        </authorList>
    </citation>
    <scope>NUCLEOTIDE SEQUENCE [LARGE SCALE GENOMIC DNA]</scope>
    <source>
        <strain evidence="2">cv. Victoria</strain>
        <tissue evidence="1">Leaf</tissue>
    </source>
</reference>
<accession>A0A5J9UZ19</accession>
<name>A0A5J9UZ19_9POAL</name>
<sequence length="76" mass="8458">MMFRVRACIASYSSEVTNWDMKMLILQISSLLALHFLLSPHGSDFRFRKAGIVYEACVGSVPLVASEKTEFDIAAS</sequence>
<evidence type="ECO:0000313" key="2">
    <source>
        <dbReference type="Proteomes" id="UP000324897"/>
    </source>
</evidence>
<gene>
    <name evidence="1" type="ORF">EJB05_20423</name>
</gene>
<proteinExistence type="predicted"/>
<feature type="non-terminal residue" evidence="1">
    <location>
        <position position="1"/>
    </location>
</feature>
<dbReference type="AlphaFoldDB" id="A0A5J9UZ19"/>